<organism evidence="1">
    <name type="scientific">Arundo donax</name>
    <name type="common">Giant reed</name>
    <name type="synonym">Donax arundinaceus</name>
    <dbReference type="NCBI Taxonomy" id="35708"/>
    <lineage>
        <taxon>Eukaryota</taxon>
        <taxon>Viridiplantae</taxon>
        <taxon>Streptophyta</taxon>
        <taxon>Embryophyta</taxon>
        <taxon>Tracheophyta</taxon>
        <taxon>Spermatophyta</taxon>
        <taxon>Magnoliopsida</taxon>
        <taxon>Liliopsida</taxon>
        <taxon>Poales</taxon>
        <taxon>Poaceae</taxon>
        <taxon>PACMAD clade</taxon>
        <taxon>Arundinoideae</taxon>
        <taxon>Arundineae</taxon>
        <taxon>Arundo</taxon>
    </lineage>
</organism>
<sequence length="59" mass="6429">MLVTVQISLANTSLERSTGCCFNIHKGVCFGLVDRYCFTLTPLLAGGIQGITSMWLHPL</sequence>
<evidence type="ECO:0000313" key="1">
    <source>
        <dbReference type="EMBL" id="JAD80928.1"/>
    </source>
</evidence>
<accession>A0A0A9D2L6</accession>
<proteinExistence type="predicted"/>
<protein>
    <submittedName>
        <fullName evidence="1">Uncharacterized protein</fullName>
    </submittedName>
</protein>
<name>A0A0A9D2L6_ARUDO</name>
<dbReference type="EMBL" id="GBRH01216967">
    <property type="protein sequence ID" value="JAD80928.1"/>
    <property type="molecule type" value="Transcribed_RNA"/>
</dbReference>
<reference evidence="1" key="2">
    <citation type="journal article" date="2015" name="Data Brief">
        <title>Shoot transcriptome of the giant reed, Arundo donax.</title>
        <authorList>
            <person name="Barrero R.A."/>
            <person name="Guerrero F.D."/>
            <person name="Moolhuijzen P."/>
            <person name="Goolsby J.A."/>
            <person name="Tidwell J."/>
            <person name="Bellgard S.E."/>
            <person name="Bellgard M.I."/>
        </authorList>
    </citation>
    <scope>NUCLEOTIDE SEQUENCE</scope>
    <source>
        <tissue evidence="1">Shoot tissue taken approximately 20 cm above the soil surface</tissue>
    </source>
</reference>
<reference evidence="1" key="1">
    <citation type="submission" date="2014-09" db="EMBL/GenBank/DDBJ databases">
        <authorList>
            <person name="Magalhaes I.L.F."/>
            <person name="Oliveira U."/>
            <person name="Santos F.R."/>
            <person name="Vidigal T.H.D.A."/>
            <person name="Brescovit A.D."/>
            <person name="Santos A.J."/>
        </authorList>
    </citation>
    <scope>NUCLEOTIDE SEQUENCE</scope>
    <source>
        <tissue evidence="1">Shoot tissue taken approximately 20 cm above the soil surface</tissue>
    </source>
</reference>
<dbReference type="AlphaFoldDB" id="A0A0A9D2L6"/>